<evidence type="ECO:0000259" key="4">
    <source>
        <dbReference type="PROSITE" id="PS51762"/>
    </source>
</evidence>
<dbReference type="AlphaFoldDB" id="A0AAD5SMU1"/>
<feature type="domain" description="GH16" evidence="4">
    <location>
        <begin position="1"/>
        <end position="207"/>
    </location>
</feature>
<keyword evidence="3" id="KW-0326">Glycosidase</keyword>
<dbReference type="GO" id="GO:0005975">
    <property type="term" value="P:carbohydrate metabolic process"/>
    <property type="evidence" value="ECO:0007669"/>
    <property type="project" value="InterPro"/>
</dbReference>
<sequence length="207" mass="22130">MRFGATGGFMASVTQTPTGWTLSDPTNPNSFPAGLGTRITSTTWLQYGVFEARLLSAPVVGIVTAFISFAENRDEIDWENTRSTPDSFTPNYFGEGVPGQLAGSNYHPLSIGYDPAAEYVTLTVQWSETQLVWLINGQAVTTITKASTCDSSGNNCVYPSTPSKIQFALWDGGAGADGTRAWAGGYIPWGNDAATGFNATIEYISIQ</sequence>
<organism evidence="5 6">
    <name type="scientific">Physocladia obscura</name>
    <dbReference type="NCBI Taxonomy" id="109957"/>
    <lineage>
        <taxon>Eukaryota</taxon>
        <taxon>Fungi</taxon>
        <taxon>Fungi incertae sedis</taxon>
        <taxon>Chytridiomycota</taxon>
        <taxon>Chytridiomycota incertae sedis</taxon>
        <taxon>Chytridiomycetes</taxon>
        <taxon>Chytridiales</taxon>
        <taxon>Chytriomycetaceae</taxon>
        <taxon>Physocladia</taxon>
    </lineage>
</organism>
<keyword evidence="2" id="KW-0378">Hydrolase</keyword>
<dbReference type="InterPro" id="IPR050546">
    <property type="entry name" value="Glycosyl_Hydrlase_16"/>
</dbReference>
<dbReference type="InterPro" id="IPR013320">
    <property type="entry name" value="ConA-like_dom_sf"/>
</dbReference>
<comment type="caution">
    <text evidence="5">The sequence shown here is derived from an EMBL/GenBank/DDBJ whole genome shotgun (WGS) entry which is preliminary data.</text>
</comment>
<protein>
    <recommendedName>
        <fullName evidence="4">GH16 domain-containing protein</fullName>
    </recommendedName>
</protein>
<feature type="non-terminal residue" evidence="5">
    <location>
        <position position="207"/>
    </location>
</feature>
<gene>
    <name evidence="5" type="ORF">HK100_010231</name>
</gene>
<evidence type="ECO:0000313" key="5">
    <source>
        <dbReference type="EMBL" id="KAJ3080075.1"/>
    </source>
</evidence>
<dbReference type="PROSITE" id="PS51762">
    <property type="entry name" value="GH16_2"/>
    <property type="match status" value="1"/>
</dbReference>
<name>A0AAD5SMU1_9FUNG</name>
<dbReference type="Pfam" id="PF00722">
    <property type="entry name" value="Glyco_hydro_16"/>
    <property type="match status" value="1"/>
</dbReference>
<evidence type="ECO:0000256" key="1">
    <source>
        <dbReference type="ARBA" id="ARBA00022729"/>
    </source>
</evidence>
<dbReference type="EMBL" id="JADGJH010005576">
    <property type="protein sequence ID" value="KAJ3080075.1"/>
    <property type="molecule type" value="Genomic_DNA"/>
</dbReference>
<evidence type="ECO:0000256" key="2">
    <source>
        <dbReference type="ARBA" id="ARBA00022801"/>
    </source>
</evidence>
<evidence type="ECO:0000313" key="6">
    <source>
        <dbReference type="Proteomes" id="UP001211907"/>
    </source>
</evidence>
<dbReference type="Proteomes" id="UP001211907">
    <property type="component" value="Unassembled WGS sequence"/>
</dbReference>
<proteinExistence type="predicted"/>
<accession>A0AAD5SMU1</accession>
<dbReference type="PANTHER" id="PTHR10963:SF22">
    <property type="entry name" value="GLYCOSIDASE CRH2-RELATED"/>
    <property type="match status" value="1"/>
</dbReference>
<dbReference type="InterPro" id="IPR000757">
    <property type="entry name" value="Beta-glucanase-like"/>
</dbReference>
<keyword evidence="6" id="KW-1185">Reference proteome</keyword>
<dbReference type="SUPFAM" id="SSF49899">
    <property type="entry name" value="Concanavalin A-like lectins/glucanases"/>
    <property type="match status" value="1"/>
</dbReference>
<dbReference type="Gene3D" id="2.60.120.200">
    <property type="match status" value="1"/>
</dbReference>
<evidence type="ECO:0000256" key="3">
    <source>
        <dbReference type="ARBA" id="ARBA00023295"/>
    </source>
</evidence>
<keyword evidence="1" id="KW-0732">Signal</keyword>
<dbReference type="PANTHER" id="PTHR10963">
    <property type="entry name" value="GLYCOSYL HYDROLASE-RELATED"/>
    <property type="match status" value="1"/>
</dbReference>
<reference evidence="5" key="1">
    <citation type="submission" date="2020-05" db="EMBL/GenBank/DDBJ databases">
        <title>Phylogenomic resolution of chytrid fungi.</title>
        <authorList>
            <person name="Stajich J.E."/>
            <person name="Amses K."/>
            <person name="Simmons R."/>
            <person name="Seto K."/>
            <person name="Myers J."/>
            <person name="Bonds A."/>
            <person name="Quandt C.A."/>
            <person name="Barry K."/>
            <person name="Liu P."/>
            <person name="Grigoriev I."/>
            <person name="Longcore J.E."/>
            <person name="James T.Y."/>
        </authorList>
    </citation>
    <scope>NUCLEOTIDE SEQUENCE</scope>
    <source>
        <strain evidence="5">JEL0513</strain>
    </source>
</reference>
<dbReference type="GO" id="GO:0004553">
    <property type="term" value="F:hydrolase activity, hydrolyzing O-glycosyl compounds"/>
    <property type="evidence" value="ECO:0007669"/>
    <property type="project" value="InterPro"/>
</dbReference>